<dbReference type="SUPFAM" id="SSF52777">
    <property type="entry name" value="CoA-dependent acyltransferases"/>
    <property type="match status" value="2"/>
</dbReference>
<keyword evidence="2" id="KW-1185">Reference proteome</keyword>
<dbReference type="Gene3D" id="3.30.559.10">
    <property type="entry name" value="Chloramphenicol acetyltransferase-like domain"/>
    <property type="match status" value="1"/>
</dbReference>
<dbReference type="PANTHER" id="PTHR34375">
    <property type="entry name" value="GATA ZINC FINGER PROTEIN-RELATED"/>
    <property type="match status" value="1"/>
</dbReference>
<dbReference type="PANTHER" id="PTHR34375:SF2">
    <property type="entry name" value="GATA ZINC FINGER PROTEIN"/>
    <property type="match status" value="1"/>
</dbReference>
<sequence length="454" mass="50064">MSAQTESPADVISRAVGGTEYSWCRAVPGGTGVTVLSLLFTKEPNVTRLQEAIHALQNAHPILRSKLRWDPQSNIFSFVVITLNDKENPCLEIQSYDQTHNFYLTVEQEMNTNIWQYNNNGNEVIEHDVMFASVHKLPEGKYAVVLRLHTAVCDRAAAAFLLRELLGLFGGDGKEIVKEEGLGLSIEECIPAGKASKPFWARGADMLGYSVNSFRFSNLEFKANGSPKGTEFVRMRIGADDTARILEGCKSKGIKLFGLLAAAGFIAAHASKNLPSEKWEKYSLATLIDCRSLLDPVLSDHHVGFYHSAILNSHDVKGGEDLWDLAHRIYTSVANAKNNNKHFTDMADLNFLMGKAIDNPGLTPSSSLRTSLISVFEETITQNTDQFHKDIGLVDCIGCASVHGVSPSLAIFDTVRDGELDCACVYPSPTHSREQMQDFVDHMKKILTETSVPQ</sequence>
<keyword evidence="1" id="KW-0808">Transferase</keyword>
<proteinExistence type="predicted"/>
<dbReference type="GO" id="GO:0016740">
    <property type="term" value="F:transferase activity"/>
    <property type="evidence" value="ECO:0007669"/>
    <property type="project" value="UniProtKB-KW"/>
</dbReference>
<dbReference type="Proteomes" id="UP000245207">
    <property type="component" value="Unassembled WGS sequence"/>
</dbReference>
<dbReference type="AlphaFoldDB" id="A0A2U1PY42"/>
<dbReference type="Gene3D" id="3.30.559.30">
    <property type="entry name" value="Nonribosomal peptide synthetase, condensation domain"/>
    <property type="match status" value="1"/>
</dbReference>
<dbReference type="EMBL" id="PKPP01000612">
    <property type="protein sequence ID" value="PWA90646.1"/>
    <property type="molecule type" value="Genomic_DNA"/>
</dbReference>
<reference evidence="1 2" key="1">
    <citation type="journal article" date="2018" name="Mol. Plant">
        <title>The genome of Artemisia annua provides insight into the evolution of Asteraceae family and artemisinin biosynthesis.</title>
        <authorList>
            <person name="Shen Q."/>
            <person name="Zhang L."/>
            <person name="Liao Z."/>
            <person name="Wang S."/>
            <person name="Yan T."/>
            <person name="Shi P."/>
            <person name="Liu M."/>
            <person name="Fu X."/>
            <person name="Pan Q."/>
            <person name="Wang Y."/>
            <person name="Lv Z."/>
            <person name="Lu X."/>
            <person name="Zhang F."/>
            <person name="Jiang W."/>
            <person name="Ma Y."/>
            <person name="Chen M."/>
            <person name="Hao X."/>
            <person name="Li L."/>
            <person name="Tang Y."/>
            <person name="Lv G."/>
            <person name="Zhou Y."/>
            <person name="Sun X."/>
            <person name="Brodelius P.E."/>
            <person name="Rose J.K.C."/>
            <person name="Tang K."/>
        </authorList>
    </citation>
    <scope>NUCLEOTIDE SEQUENCE [LARGE SCALE GENOMIC DNA]</scope>
    <source>
        <strain evidence="2">cv. Huhao1</strain>
        <tissue evidence="1">Leaf</tissue>
    </source>
</reference>
<accession>A0A2U1PY42</accession>
<name>A0A2U1PY42_ARTAN</name>
<evidence type="ECO:0000313" key="1">
    <source>
        <dbReference type="EMBL" id="PWA90646.1"/>
    </source>
</evidence>
<gene>
    <name evidence="1" type="ORF">CTI12_AA096780</name>
</gene>
<protein>
    <submittedName>
        <fullName evidence="1">Alcohol acetyltransferase</fullName>
    </submittedName>
</protein>
<evidence type="ECO:0000313" key="2">
    <source>
        <dbReference type="Proteomes" id="UP000245207"/>
    </source>
</evidence>
<organism evidence="1 2">
    <name type="scientific">Artemisia annua</name>
    <name type="common">Sweet wormwood</name>
    <dbReference type="NCBI Taxonomy" id="35608"/>
    <lineage>
        <taxon>Eukaryota</taxon>
        <taxon>Viridiplantae</taxon>
        <taxon>Streptophyta</taxon>
        <taxon>Embryophyta</taxon>
        <taxon>Tracheophyta</taxon>
        <taxon>Spermatophyta</taxon>
        <taxon>Magnoliopsida</taxon>
        <taxon>eudicotyledons</taxon>
        <taxon>Gunneridae</taxon>
        <taxon>Pentapetalae</taxon>
        <taxon>asterids</taxon>
        <taxon>campanulids</taxon>
        <taxon>Asterales</taxon>
        <taxon>Asteraceae</taxon>
        <taxon>Asteroideae</taxon>
        <taxon>Anthemideae</taxon>
        <taxon>Artemisiinae</taxon>
        <taxon>Artemisia</taxon>
    </lineage>
</organism>
<dbReference type="InterPro" id="IPR023213">
    <property type="entry name" value="CAT-like_dom_sf"/>
</dbReference>
<comment type="caution">
    <text evidence="1">The sequence shown here is derived from an EMBL/GenBank/DDBJ whole genome shotgun (WGS) entry which is preliminary data.</text>
</comment>
<dbReference type="OrthoDB" id="439993at2759"/>
<dbReference type="STRING" id="35608.A0A2U1PY42"/>